<dbReference type="AlphaFoldDB" id="A0A6J4PAF5"/>
<organism evidence="1">
    <name type="scientific">uncultured Rubrobacteraceae bacterium</name>
    <dbReference type="NCBI Taxonomy" id="349277"/>
    <lineage>
        <taxon>Bacteria</taxon>
        <taxon>Bacillati</taxon>
        <taxon>Actinomycetota</taxon>
        <taxon>Rubrobacteria</taxon>
        <taxon>Rubrobacterales</taxon>
        <taxon>Rubrobacteraceae</taxon>
        <taxon>environmental samples</taxon>
    </lineage>
</organism>
<gene>
    <name evidence="1" type="ORF">AVDCRST_MAG78-44</name>
</gene>
<dbReference type="EMBL" id="CADCVB010000002">
    <property type="protein sequence ID" value="CAA9404673.1"/>
    <property type="molecule type" value="Genomic_DNA"/>
</dbReference>
<name>A0A6J4PAF5_9ACTN</name>
<accession>A0A6J4PAF5</accession>
<protein>
    <submittedName>
        <fullName evidence="1">Uncharacterized protein</fullName>
    </submittedName>
</protein>
<evidence type="ECO:0000313" key="1">
    <source>
        <dbReference type="EMBL" id="CAA9404673.1"/>
    </source>
</evidence>
<reference evidence="1" key="1">
    <citation type="submission" date="2020-02" db="EMBL/GenBank/DDBJ databases">
        <authorList>
            <person name="Meier V. D."/>
        </authorList>
    </citation>
    <scope>NUCLEOTIDE SEQUENCE</scope>
    <source>
        <strain evidence="1">AVDCRST_MAG78</strain>
    </source>
</reference>
<sequence length="73" mass="8663">MGLGAARYALWDATDWRRDYTPPAWRSRANEEQKKRGWKMAVRIEKINCTVLDNPAVDRSRKRCTLSPRDRRD</sequence>
<proteinExistence type="predicted"/>